<comment type="subcellular location">
    <subcellularLocation>
        <location evidence="7">Cytoplasm</location>
    </subcellularLocation>
</comment>
<evidence type="ECO:0000313" key="10">
    <source>
        <dbReference type="EMBL" id="MCB4807469.1"/>
    </source>
</evidence>
<feature type="binding site" evidence="7">
    <location>
        <position position="133"/>
    </location>
    <ligand>
        <name>tRNA</name>
        <dbReference type="ChEBI" id="CHEBI:17843"/>
    </ligand>
</feature>
<evidence type="ECO:0000256" key="9">
    <source>
        <dbReference type="RuleBase" id="RU004320"/>
    </source>
</evidence>
<evidence type="ECO:0000256" key="2">
    <source>
        <dbReference type="ARBA" id="ARBA00022555"/>
    </source>
</evidence>
<gene>
    <name evidence="7 10" type="primary">pth</name>
    <name evidence="10" type="ORF">LG651_04335</name>
</gene>
<proteinExistence type="inferred from homology"/>
<feature type="binding site" evidence="7">
    <location>
        <position position="85"/>
    </location>
    <ligand>
        <name>tRNA</name>
        <dbReference type="ChEBI" id="CHEBI:17843"/>
    </ligand>
</feature>
<evidence type="ECO:0000256" key="6">
    <source>
        <dbReference type="ARBA" id="ARBA00050038"/>
    </source>
</evidence>
<feature type="active site" description="Proton acceptor" evidence="7">
    <location>
        <position position="41"/>
    </location>
</feature>
<comment type="catalytic activity">
    <reaction evidence="7 8">
        <text>an N-acyl-L-alpha-aminoacyl-tRNA + H2O = an N-acyl-L-amino acid + a tRNA + H(+)</text>
        <dbReference type="Rhea" id="RHEA:54448"/>
        <dbReference type="Rhea" id="RHEA-COMP:10123"/>
        <dbReference type="Rhea" id="RHEA-COMP:13883"/>
        <dbReference type="ChEBI" id="CHEBI:15377"/>
        <dbReference type="ChEBI" id="CHEBI:15378"/>
        <dbReference type="ChEBI" id="CHEBI:59874"/>
        <dbReference type="ChEBI" id="CHEBI:78442"/>
        <dbReference type="ChEBI" id="CHEBI:138191"/>
        <dbReference type="EC" id="3.1.1.29"/>
    </reaction>
</comment>
<evidence type="ECO:0000256" key="3">
    <source>
        <dbReference type="ARBA" id="ARBA00022801"/>
    </source>
</evidence>
<dbReference type="PROSITE" id="PS01196">
    <property type="entry name" value="PEPT_TRNA_HYDROL_2"/>
    <property type="match status" value="1"/>
</dbReference>
<name>A0A9X1L6D6_9FLAO</name>
<reference evidence="10" key="1">
    <citation type="submission" date="2021-10" db="EMBL/GenBank/DDBJ databases">
        <title>Tamlana sargassums sp. nov., and Tamlana laminarinivorans sp. nov., two new bacteria isolated from the brown alga.</title>
        <authorList>
            <person name="Li J."/>
        </authorList>
    </citation>
    <scope>NUCLEOTIDE SEQUENCE</scope>
    <source>
        <strain evidence="10">62-3</strain>
    </source>
</reference>
<dbReference type="Proteomes" id="UP001139286">
    <property type="component" value="Unassembled WGS sequence"/>
</dbReference>
<dbReference type="SUPFAM" id="SSF53178">
    <property type="entry name" value="Peptidyl-tRNA hydrolase-like"/>
    <property type="match status" value="1"/>
</dbReference>
<dbReference type="FunFam" id="3.40.50.1470:FF:000001">
    <property type="entry name" value="Peptidyl-tRNA hydrolase"/>
    <property type="match status" value="1"/>
</dbReference>
<comment type="caution">
    <text evidence="10">The sequence shown here is derived from an EMBL/GenBank/DDBJ whole genome shotgun (WGS) entry which is preliminary data.</text>
</comment>
<comment type="function">
    <text evidence="7">Catalyzes the release of premature peptidyl moieties from peptidyl-tRNA molecules trapped in stalled 50S ribosomal subunits, and thus maintains levels of free tRNAs and 50S ribosomes.</text>
</comment>
<keyword evidence="4 7" id="KW-0694">RNA-binding</keyword>
<dbReference type="InterPro" id="IPR036416">
    <property type="entry name" value="Pept_tRNA_hydro_sf"/>
</dbReference>
<dbReference type="CDD" id="cd00462">
    <property type="entry name" value="PTH"/>
    <property type="match status" value="1"/>
</dbReference>
<dbReference type="GO" id="GO:0005737">
    <property type="term" value="C:cytoplasm"/>
    <property type="evidence" value="ECO:0007669"/>
    <property type="project" value="UniProtKB-SubCell"/>
</dbReference>
<evidence type="ECO:0000256" key="8">
    <source>
        <dbReference type="RuleBase" id="RU000673"/>
    </source>
</evidence>
<dbReference type="Pfam" id="PF01195">
    <property type="entry name" value="Pept_tRNA_hydro"/>
    <property type="match status" value="1"/>
</dbReference>
<evidence type="ECO:0000256" key="4">
    <source>
        <dbReference type="ARBA" id="ARBA00022884"/>
    </source>
</evidence>
<evidence type="ECO:0000256" key="5">
    <source>
        <dbReference type="ARBA" id="ARBA00038063"/>
    </source>
</evidence>
<dbReference type="GO" id="GO:0004045">
    <property type="term" value="F:peptidyl-tRNA hydrolase activity"/>
    <property type="evidence" value="ECO:0007669"/>
    <property type="project" value="UniProtKB-UniRule"/>
</dbReference>
<feature type="binding site" evidence="7">
    <location>
        <position position="36"/>
    </location>
    <ligand>
        <name>tRNA</name>
        <dbReference type="ChEBI" id="CHEBI:17843"/>
    </ligand>
</feature>
<dbReference type="GO" id="GO:0072344">
    <property type="term" value="P:rescue of stalled ribosome"/>
    <property type="evidence" value="ECO:0007669"/>
    <property type="project" value="UniProtKB-UniRule"/>
</dbReference>
<comment type="subunit">
    <text evidence="7">Monomer.</text>
</comment>
<dbReference type="GO" id="GO:0006515">
    <property type="term" value="P:protein quality control for misfolded or incompletely synthesized proteins"/>
    <property type="evidence" value="ECO:0007669"/>
    <property type="project" value="UniProtKB-UniRule"/>
</dbReference>
<accession>A0A9X1L6D6</accession>
<dbReference type="AlphaFoldDB" id="A0A9X1L6D6"/>
<protein>
    <recommendedName>
        <fullName evidence="6 7">Peptidyl-tRNA hydrolase</fullName>
        <shortName evidence="7">Pth</shortName>
        <ecNumber evidence="1 7">3.1.1.29</ecNumber>
    </recommendedName>
</protein>
<organism evidence="10 11">
    <name type="scientific">Neotamlana sargassicola</name>
    <dbReference type="NCBI Taxonomy" id="2883125"/>
    <lineage>
        <taxon>Bacteria</taxon>
        <taxon>Pseudomonadati</taxon>
        <taxon>Bacteroidota</taxon>
        <taxon>Flavobacteriia</taxon>
        <taxon>Flavobacteriales</taxon>
        <taxon>Flavobacteriaceae</taxon>
        <taxon>Neotamlana</taxon>
    </lineage>
</organism>
<dbReference type="RefSeq" id="WP_226694918.1">
    <property type="nucleotide sequence ID" value="NZ_JAJAPX010000001.1"/>
</dbReference>
<sequence>MFQFLYKLFGNKNVTDEQNPMKKFLIVGLGNIGDKYENTRHNIGFKVLDFFAKQENLTFETKKLGDVALYKLKGRTFIFLKPNTFMNLSGKAVLYWQTQEKIPLENVLVITDDLNLPFGSIRLKTKGSDGGHNGLKDIQAKLNTTKYNRFRFGISDAFSKGRQVDYVLGEWTNEEENQLPERLEKSVELIKSFVLAGVNNTMNTFNGK</sequence>
<evidence type="ECO:0000256" key="7">
    <source>
        <dbReference type="HAMAP-Rule" id="MF_00083"/>
    </source>
</evidence>
<dbReference type="PANTHER" id="PTHR17224">
    <property type="entry name" value="PEPTIDYL-TRNA HYDROLASE"/>
    <property type="match status" value="1"/>
</dbReference>
<dbReference type="EC" id="3.1.1.29" evidence="1 7"/>
<keyword evidence="7" id="KW-0963">Cytoplasm</keyword>
<dbReference type="GO" id="GO:0000049">
    <property type="term" value="F:tRNA binding"/>
    <property type="evidence" value="ECO:0007669"/>
    <property type="project" value="UniProtKB-UniRule"/>
</dbReference>
<dbReference type="NCBIfam" id="TIGR00447">
    <property type="entry name" value="pth"/>
    <property type="match status" value="1"/>
</dbReference>
<dbReference type="PANTHER" id="PTHR17224:SF1">
    <property type="entry name" value="PEPTIDYL-TRNA HYDROLASE"/>
    <property type="match status" value="1"/>
</dbReference>
<keyword evidence="3 7" id="KW-0378">Hydrolase</keyword>
<evidence type="ECO:0000313" key="11">
    <source>
        <dbReference type="Proteomes" id="UP001139286"/>
    </source>
</evidence>
<dbReference type="EMBL" id="JAJAPX010000001">
    <property type="protein sequence ID" value="MCB4807469.1"/>
    <property type="molecule type" value="Genomic_DNA"/>
</dbReference>
<dbReference type="PROSITE" id="PS01195">
    <property type="entry name" value="PEPT_TRNA_HYDROL_1"/>
    <property type="match status" value="1"/>
</dbReference>
<feature type="site" description="Discriminates between blocked and unblocked aminoacyl-tRNA" evidence="7">
    <location>
        <position position="31"/>
    </location>
</feature>
<evidence type="ECO:0000256" key="1">
    <source>
        <dbReference type="ARBA" id="ARBA00013260"/>
    </source>
</evidence>
<dbReference type="InterPro" id="IPR001328">
    <property type="entry name" value="Pept_tRNA_hydro"/>
</dbReference>
<dbReference type="Gene3D" id="3.40.50.1470">
    <property type="entry name" value="Peptidyl-tRNA hydrolase"/>
    <property type="match status" value="1"/>
</dbReference>
<dbReference type="HAMAP" id="MF_00083">
    <property type="entry name" value="Pept_tRNA_hydro_bact"/>
    <property type="match status" value="1"/>
</dbReference>
<keyword evidence="11" id="KW-1185">Reference proteome</keyword>
<dbReference type="InterPro" id="IPR018171">
    <property type="entry name" value="Pept_tRNA_hydro_CS"/>
</dbReference>
<comment type="function">
    <text evidence="7">Hydrolyzes ribosome-free peptidyl-tRNAs (with 1 or more amino acids incorporated), which drop off the ribosome during protein synthesis, or as a result of ribosome stalling.</text>
</comment>
<feature type="binding site" evidence="7">
    <location>
        <position position="87"/>
    </location>
    <ligand>
        <name>tRNA</name>
        <dbReference type="ChEBI" id="CHEBI:17843"/>
    </ligand>
</feature>
<comment type="similarity">
    <text evidence="5 7 9">Belongs to the PTH family.</text>
</comment>
<feature type="site" description="Stabilizes the basic form of H active site to accept a proton" evidence="7">
    <location>
        <position position="112"/>
    </location>
</feature>
<keyword evidence="2 7" id="KW-0820">tRNA-binding</keyword>